<reference evidence="3" key="2">
    <citation type="submission" date="2012-06" db="EMBL/GenBank/DDBJ databases">
        <title>Comparative genomic analyses of Aspergillus oryzae 3.042 and A. oryzae RIB40 for soy-sauce fermentation.</title>
        <authorList>
            <person name="Zhao G."/>
            <person name="Hou L."/>
            <person name="Wang C."/>
            <person name="Cao X."/>
        </authorList>
    </citation>
    <scope>NUCLEOTIDE SEQUENCE [LARGE SCALE GENOMIC DNA]</scope>
    <source>
        <strain evidence="3">3.042</strain>
    </source>
</reference>
<evidence type="ECO:0000256" key="1">
    <source>
        <dbReference type="SAM" id="MobiDB-lite"/>
    </source>
</evidence>
<evidence type="ECO:0000313" key="2">
    <source>
        <dbReference type="EMBL" id="EIT77883.1"/>
    </source>
</evidence>
<name>I8TUQ7_ASPO3</name>
<proteinExistence type="predicted"/>
<dbReference type="OrthoDB" id="5547497at2759"/>
<sequence length="103" mass="11290">MTYTSEKPEEDPERGLLIKSPVNYETDEKIEYASDHESEASTERLIPGPSFIIWTGINILSTVAITPHSATAKYHSQHITSSSPVPHYGPHRVPGAASSFPKA</sequence>
<organism evidence="2 3">
    <name type="scientific">Aspergillus oryzae (strain 3.042)</name>
    <name type="common">Yellow koji mold</name>
    <dbReference type="NCBI Taxonomy" id="1160506"/>
    <lineage>
        <taxon>Eukaryota</taxon>
        <taxon>Fungi</taxon>
        <taxon>Dikarya</taxon>
        <taxon>Ascomycota</taxon>
        <taxon>Pezizomycotina</taxon>
        <taxon>Eurotiomycetes</taxon>
        <taxon>Eurotiomycetidae</taxon>
        <taxon>Eurotiales</taxon>
        <taxon>Aspergillaceae</taxon>
        <taxon>Aspergillus</taxon>
        <taxon>Aspergillus subgen. Circumdati</taxon>
    </lineage>
</organism>
<evidence type="ECO:0000313" key="3">
    <source>
        <dbReference type="Proteomes" id="UP000002812"/>
    </source>
</evidence>
<dbReference type="EMBL" id="AKHY01000142">
    <property type="protein sequence ID" value="EIT77883.1"/>
    <property type="molecule type" value="Genomic_DNA"/>
</dbReference>
<accession>I8TUQ7</accession>
<dbReference type="AlphaFoldDB" id="I8TUQ7"/>
<feature type="region of interest" description="Disordered" evidence="1">
    <location>
        <begin position="78"/>
        <end position="103"/>
    </location>
</feature>
<reference evidence="2 3" key="1">
    <citation type="journal article" date="2012" name="Eukaryot. Cell">
        <title>Draft genome sequence of Aspergillus oryzae strain 3.042.</title>
        <authorList>
            <person name="Zhao G."/>
            <person name="Yao Y."/>
            <person name="Qi W."/>
            <person name="Wang C."/>
            <person name="Hou L."/>
            <person name="Zeng B."/>
            <person name="Cao X."/>
        </authorList>
    </citation>
    <scope>NUCLEOTIDE SEQUENCE [LARGE SCALE GENOMIC DNA]</scope>
    <source>
        <strain evidence="2 3">3.042</strain>
    </source>
</reference>
<dbReference type="HOGENOM" id="CLU_2263200_0_0_1"/>
<comment type="caution">
    <text evidence="2">The sequence shown here is derived from an EMBL/GenBank/DDBJ whole genome shotgun (WGS) entry which is preliminary data.</text>
</comment>
<protein>
    <submittedName>
        <fullName evidence="2">Uncharacterized protein</fullName>
    </submittedName>
</protein>
<dbReference type="Proteomes" id="UP000002812">
    <property type="component" value="Unassembled WGS sequence"/>
</dbReference>
<gene>
    <name evidence="2" type="ORF">Ao3042_05841</name>
</gene>